<accession>A0AA86R998</accession>
<reference evidence="2 3" key="2">
    <citation type="submission" date="2024-07" db="EMBL/GenBank/DDBJ databases">
        <authorList>
            <person name="Akdeniz Z."/>
        </authorList>
    </citation>
    <scope>NUCLEOTIDE SEQUENCE [LARGE SCALE GENOMIC DNA]</scope>
</reference>
<dbReference type="EMBL" id="CATOUU010001079">
    <property type="protein sequence ID" value="CAI9970658.1"/>
    <property type="molecule type" value="Genomic_DNA"/>
</dbReference>
<reference evidence="1" key="1">
    <citation type="submission" date="2023-06" db="EMBL/GenBank/DDBJ databases">
        <authorList>
            <person name="Kurt Z."/>
        </authorList>
    </citation>
    <scope>NUCLEOTIDE SEQUENCE</scope>
</reference>
<comment type="caution">
    <text evidence="1">The sequence shown here is derived from an EMBL/GenBank/DDBJ whole genome shotgun (WGS) entry which is preliminary data.</text>
</comment>
<proteinExistence type="predicted"/>
<dbReference type="EMBL" id="CAXDID020000361">
    <property type="protein sequence ID" value="CAL6082162.1"/>
    <property type="molecule type" value="Genomic_DNA"/>
</dbReference>
<keyword evidence="3" id="KW-1185">Reference proteome</keyword>
<gene>
    <name evidence="1" type="ORF">HINF_LOCUS58303</name>
    <name evidence="2" type="ORF">HINF_LOCUS60954</name>
</gene>
<dbReference type="Proteomes" id="UP001642409">
    <property type="component" value="Unassembled WGS sequence"/>
</dbReference>
<evidence type="ECO:0000313" key="2">
    <source>
        <dbReference type="EMBL" id="CAL6082162.1"/>
    </source>
</evidence>
<protein>
    <submittedName>
        <fullName evidence="2">Hypothetical_protein</fullName>
    </submittedName>
</protein>
<sequence>MQLHFSRDVLAVTFESRIFNKNIFSRLNRAQIQRYNVSIQYFGQILVKILVKFWSNFVEQVDDILNGFRYATKSRTLLDSIQLINQCEGAMILAIAQAILLFQPMIQRQQNYQRGFANRWRNTWSSILQNRVDPAQPRTAEGIERARVELQARKFSSQYPYDQSRQCQMLWPLQSKVVCEQFNQFQYIMLVGVLIIQNSLISLSSSFLGYISYSGGPSKCFFELGRRMKFII</sequence>
<dbReference type="AlphaFoldDB" id="A0AA86R998"/>
<evidence type="ECO:0000313" key="3">
    <source>
        <dbReference type="Proteomes" id="UP001642409"/>
    </source>
</evidence>
<evidence type="ECO:0000313" key="1">
    <source>
        <dbReference type="EMBL" id="CAI9970658.1"/>
    </source>
</evidence>
<organism evidence="1">
    <name type="scientific">Hexamita inflata</name>
    <dbReference type="NCBI Taxonomy" id="28002"/>
    <lineage>
        <taxon>Eukaryota</taxon>
        <taxon>Metamonada</taxon>
        <taxon>Diplomonadida</taxon>
        <taxon>Hexamitidae</taxon>
        <taxon>Hexamitinae</taxon>
        <taxon>Hexamita</taxon>
    </lineage>
</organism>
<name>A0AA86R998_9EUKA</name>